<evidence type="ECO:0000313" key="2">
    <source>
        <dbReference type="Proteomes" id="UP000187608"/>
    </source>
</evidence>
<dbReference type="AlphaFoldDB" id="A0A1N7J2E7"/>
<sequence length="352" mass="40638">MEKITLWAETEAEIQDFLHEFGDQLDFEIDSVYVAKRSSGKRAVGHRYLEGVYYPYDLNLGATLEEEVVSPDFIKDLVQWCSQDIIIATQDKPLLSIELTYHLLTYNNVAQRIPRLVNSASLEVPTVIFQKVDYEKYPLHNSWFLQTFLKTSVIYDTPCMALTFDEKEFESAKNSLIELVNSSVNDEIMFSITAESVIIDMKEKAQDFDVNTVTHGKNGKERRWVTETDNRVTVSIGVRDNCALTGIPGYGCQGDREAQIKFKKELKHRPTGAKGCVWLSKGTGGMDPYPGLVKMCEILLCYDNNGQRIKELFSFFTCLPQDFWWFHKYPNETYYKLIREFSDKVLYADDYK</sequence>
<keyword evidence="2" id="KW-1185">Reference proteome</keyword>
<dbReference type="RefSeq" id="WP_076557845.1">
    <property type="nucleotide sequence ID" value="NZ_FTOC01000003.1"/>
</dbReference>
<reference evidence="2" key="1">
    <citation type="submission" date="2017-01" db="EMBL/GenBank/DDBJ databases">
        <authorList>
            <person name="Varghese N."/>
            <person name="Submissions S."/>
        </authorList>
    </citation>
    <scope>NUCLEOTIDE SEQUENCE [LARGE SCALE GENOMIC DNA]</scope>
    <source>
        <strain evidence="2">DSM 23127</strain>
    </source>
</reference>
<dbReference type="Proteomes" id="UP000187608">
    <property type="component" value="Unassembled WGS sequence"/>
</dbReference>
<accession>A0A1N7J2E7</accession>
<dbReference type="STRING" id="570947.SAMN05421687_103247"/>
<proteinExistence type="predicted"/>
<protein>
    <submittedName>
        <fullName evidence="1">Uncharacterized protein</fullName>
    </submittedName>
</protein>
<name>A0A1N7J2E7_9BACI</name>
<gene>
    <name evidence="1" type="ORF">SAMN05421687_103247</name>
</gene>
<organism evidence="1 2">
    <name type="scientific">Salimicrobium flavidum</name>
    <dbReference type="NCBI Taxonomy" id="570947"/>
    <lineage>
        <taxon>Bacteria</taxon>
        <taxon>Bacillati</taxon>
        <taxon>Bacillota</taxon>
        <taxon>Bacilli</taxon>
        <taxon>Bacillales</taxon>
        <taxon>Bacillaceae</taxon>
        <taxon>Salimicrobium</taxon>
    </lineage>
</organism>
<evidence type="ECO:0000313" key="1">
    <source>
        <dbReference type="EMBL" id="SIS43538.1"/>
    </source>
</evidence>
<dbReference type="EMBL" id="FTOC01000003">
    <property type="protein sequence ID" value="SIS43538.1"/>
    <property type="molecule type" value="Genomic_DNA"/>
</dbReference>